<accession>A0A067S9V0</accession>
<evidence type="ECO:0000313" key="3">
    <source>
        <dbReference type="Proteomes" id="UP000027222"/>
    </source>
</evidence>
<keyword evidence="1" id="KW-0472">Membrane</keyword>
<keyword evidence="3" id="KW-1185">Reference proteome</keyword>
<gene>
    <name evidence="2" type="ORF">GALMADRAFT_258869</name>
</gene>
<protein>
    <submittedName>
        <fullName evidence="2">Uncharacterized protein</fullName>
    </submittedName>
</protein>
<evidence type="ECO:0000256" key="1">
    <source>
        <dbReference type="SAM" id="Phobius"/>
    </source>
</evidence>
<evidence type="ECO:0000313" key="2">
    <source>
        <dbReference type="EMBL" id="KDR66717.1"/>
    </source>
</evidence>
<feature type="transmembrane region" description="Helical" evidence="1">
    <location>
        <begin position="12"/>
        <end position="36"/>
    </location>
</feature>
<name>A0A067S9V0_GALM3</name>
<keyword evidence="1" id="KW-1133">Transmembrane helix</keyword>
<dbReference type="AlphaFoldDB" id="A0A067S9V0"/>
<keyword evidence="1" id="KW-0812">Transmembrane</keyword>
<dbReference type="EMBL" id="KL142420">
    <property type="protein sequence ID" value="KDR66717.1"/>
    <property type="molecule type" value="Genomic_DNA"/>
</dbReference>
<sequence>MISLATYASGEPIYLSVVSSSLLSVWVMGTAPVSVIRPSAAGRPIWEEWSRQRGCLEEAGGGRRGGW</sequence>
<proteinExistence type="predicted"/>
<dbReference type="Proteomes" id="UP000027222">
    <property type="component" value="Unassembled WGS sequence"/>
</dbReference>
<organism evidence="2 3">
    <name type="scientific">Galerina marginata (strain CBS 339.88)</name>
    <dbReference type="NCBI Taxonomy" id="685588"/>
    <lineage>
        <taxon>Eukaryota</taxon>
        <taxon>Fungi</taxon>
        <taxon>Dikarya</taxon>
        <taxon>Basidiomycota</taxon>
        <taxon>Agaricomycotina</taxon>
        <taxon>Agaricomycetes</taxon>
        <taxon>Agaricomycetidae</taxon>
        <taxon>Agaricales</taxon>
        <taxon>Agaricineae</taxon>
        <taxon>Strophariaceae</taxon>
        <taxon>Galerina</taxon>
    </lineage>
</organism>
<dbReference type="HOGENOM" id="CLU_2812543_0_0_1"/>
<reference evidence="3" key="1">
    <citation type="journal article" date="2014" name="Proc. Natl. Acad. Sci. U.S.A.">
        <title>Extensive sampling of basidiomycete genomes demonstrates inadequacy of the white-rot/brown-rot paradigm for wood decay fungi.</title>
        <authorList>
            <person name="Riley R."/>
            <person name="Salamov A.A."/>
            <person name="Brown D.W."/>
            <person name="Nagy L.G."/>
            <person name="Floudas D."/>
            <person name="Held B.W."/>
            <person name="Levasseur A."/>
            <person name="Lombard V."/>
            <person name="Morin E."/>
            <person name="Otillar R."/>
            <person name="Lindquist E.A."/>
            <person name="Sun H."/>
            <person name="LaButti K.M."/>
            <person name="Schmutz J."/>
            <person name="Jabbour D."/>
            <person name="Luo H."/>
            <person name="Baker S.E."/>
            <person name="Pisabarro A.G."/>
            <person name="Walton J.D."/>
            <person name="Blanchette R.A."/>
            <person name="Henrissat B."/>
            <person name="Martin F."/>
            <person name="Cullen D."/>
            <person name="Hibbett D.S."/>
            <person name="Grigoriev I.V."/>
        </authorList>
    </citation>
    <scope>NUCLEOTIDE SEQUENCE [LARGE SCALE GENOMIC DNA]</scope>
    <source>
        <strain evidence="3">CBS 339.88</strain>
    </source>
</reference>